<dbReference type="Pfam" id="PF03992">
    <property type="entry name" value="ABM"/>
    <property type="match status" value="1"/>
</dbReference>
<evidence type="ECO:0000313" key="2">
    <source>
        <dbReference type="EMBL" id="MDV6282702.1"/>
    </source>
</evidence>
<dbReference type="InterPro" id="IPR011008">
    <property type="entry name" value="Dimeric_a/b-barrel"/>
</dbReference>
<proteinExistence type="predicted"/>
<gene>
    <name evidence="2" type="ORF">R3Q59_19565</name>
</gene>
<dbReference type="Gene3D" id="3.30.70.100">
    <property type="match status" value="1"/>
</dbReference>
<organism evidence="2 3">
    <name type="scientific">Rhodococcus jostii</name>
    <dbReference type="NCBI Taxonomy" id="132919"/>
    <lineage>
        <taxon>Bacteria</taxon>
        <taxon>Bacillati</taxon>
        <taxon>Actinomycetota</taxon>
        <taxon>Actinomycetes</taxon>
        <taxon>Mycobacteriales</taxon>
        <taxon>Nocardiaceae</taxon>
        <taxon>Rhodococcus</taxon>
    </lineage>
</organism>
<accession>A0ABU4CGN3</accession>
<dbReference type="InterPro" id="IPR007138">
    <property type="entry name" value="ABM_dom"/>
</dbReference>
<dbReference type="EMBL" id="JAWLKA010000011">
    <property type="protein sequence ID" value="MDV6282702.1"/>
    <property type="molecule type" value="Genomic_DNA"/>
</dbReference>
<comment type="caution">
    <text evidence="2">The sequence shown here is derived from an EMBL/GenBank/DDBJ whole genome shotgun (WGS) entry which is preliminary data.</text>
</comment>
<dbReference type="Proteomes" id="UP001185737">
    <property type="component" value="Unassembled WGS sequence"/>
</dbReference>
<dbReference type="RefSeq" id="WP_317569267.1">
    <property type="nucleotide sequence ID" value="NZ_JAWLKA010000011.1"/>
</dbReference>
<keyword evidence="2" id="KW-0503">Monooxygenase</keyword>
<feature type="domain" description="ABM" evidence="1">
    <location>
        <begin position="2"/>
        <end position="92"/>
    </location>
</feature>
<keyword evidence="2" id="KW-0560">Oxidoreductase</keyword>
<dbReference type="GO" id="GO:0004497">
    <property type="term" value="F:monooxygenase activity"/>
    <property type="evidence" value="ECO:0007669"/>
    <property type="project" value="UniProtKB-KW"/>
</dbReference>
<evidence type="ECO:0000259" key="1">
    <source>
        <dbReference type="PROSITE" id="PS51725"/>
    </source>
</evidence>
<reference evidence="2 3" key="1">
    <citation type="submission" date="2023-10" db="EMBL/GenBank/DDBJ databases">
        <title>Development of a sustainable strategy for remediation of hydrocarbon-contaminated territories based on the waste exchange concept.</title>
        <authorList>
            <person name="Krivoruchko A."/>
        </authorList>
    </citation>
    <scope>NUCLEOTIDE SEQUENCE [LARGE SCALE GENOMIC DNA]</scope>
    <source>
        <strain evidence="2 3">IEGM 60</strain>
    </source>
</reference>
<sequence>MVIVAGHITVAPQQRESYLAGCVRVVEQARGAAGCLDFAISADLVDPGRINVFERWESQAAVDTFRGSGPSDKQGADMLSASVAEYDVAGVRALFGEDTA</sequence>
<keyword evidence="3" id="KW-1185">Reference proteome</keyword>
<dbReference type="SUPFAM" id="SSF54909">
    <property type="entry name" value="Dimeric alpha+beta barrel"/>
    <property type="match status" value="1"/>
</dbReference>
<dbReference type="PROSITE" id="PS51725">
    <property type="entry name" value="ABM"/>
    <property type="match status" value="1"/>
</dbReference>
<protein>
    <submittedName>
        <fullName evidence="2">Antibiotic biosynthesis monooxygenase</fullName>
    </submittedName>
</protein>
<evidence type="ECO:0000313" key="3">
    <source>
        <dbReference type="Proteomes" id="UP001185737"/>
    </source>
</evidence>
<name>A0ABU4CGN3_RHOJO</name>